<proteinExistence type="predicted"/>
<organism evidence="2">
    <name type="scientific">Laccaria bicolor (strain S238N-H82 / ATCC MYA-4686)</name>
    <name type="common">Bicoloured deceiver</name>
    <name type="synonym">Laccaria laccata var. bicolor</name>
    <dbReference type="NCBI Taxonomy" id="486041"/>
    <lineage>
        <taxon>Eukaryota</taxon>
        <taxon>Fungi</taxon>
        <taxon>Dikarya</taxon>
        <taxon>Basidiomycota</taxon>
        <taxon>Agaricomycotina</taxon>
        <taxon>Agaricomycetes</taxon>
        <taxon>Agaricomycetidae</taxon>
        <taxon>Agaricales</taxon>
        <taxon>Agaricineae</taxon>
        <taxon>Hydnangiaceae</taxon>
        <taxon>Laccaria</taxon>
    </lineage>
</organism>
<gene>
    <name evidence="1" type="ORF">LACBIDRAFT_308002</name>
</gene>
<evidence type="ECO:0000313" key="2">
    <source>
        <dbReference type="Proteomes" id="UP000001194"/>
    </source>
</evidence>
<dbReference type="AlphaFoldDB" id="B0DRE0"/>
<dbReference type="RefSeq" id="XP_001886563.1">
    <property type="nucleotide sequence ID" value="XM_001886528.1"/>
</dbReference>
<keyword evidence="2" id="KW-1185">Reference proteome</keyword>
<sequence>MLRSTTVAEHLDLDIGCYLVAHGIRRGLFKHHSSLESLLAGTEHWIQYKDEILEDAFFVQSTKRGLGIDPTKPMRDNNHREFMQRIGISVGLGGSESGVTSYAMRRNFATVIANHAGKDKARKAMAHKANSTTLETTYDDDIRRTDFVGLILGEAVESAWNMRQGHQPALNRLEKVAGTPLDQNELERRMPMLKILSQQAIDLKDCLAQGLADWKQVIVHTNVFLAHILS</sequence>
<dbReference type="InParanoid" id="B0DRE0"/>
<dbReference type="Proteomes" id="UP000001194">
    <property type="component" value="Unassembled WGS sequence"/>
</dbReference>
<reference evidence="1 2" key="1">
    <citation type="journal article" date="2008" name="Nature">
        <title>The genome of Laccaria bicolor provides insights into mycorrhizal symbiosis.</title>
        <authorList>
            <person name="Martin F."/>
            <person name="Aerts A."/>
            <person name="Ahren D."/>
            <person name="Brun A."/>
            <person name="Danchin E.G.J."/>
            <person name="Duchaussoy F."/>
            <person name="Gibon J."/>
            <person name="Kohler A."/>
            <person name="Lindquist E."/>
            <person name="Pereda V."/>
            <person name="Salamov A."/>
            <person name="Shapiro H.J."/>
            <person name="Wuyts J."/>
            <person name="Blaudez D."/>
            <person name="Buee M."/>
            <person name="Brokstein P."/>
            <person name="Canbaeck B."/>
            <person name="Cohen D."/>
            <person name="Courty P.E."/>
            <person name="Coutinho P.M."/>
            <person name="Delaruelle C."/>
            <person name="Detter J.C."/>
            <person name="Deveau A."/>
            <person name="DiFazio S."/>
            <person name="Duplessis S."/>
            <person name="Fraissinet-Tachet L."/>
            <person name="Lucic E."/>
            <person name="Frey-Klett P."/>
            <person name="Fourrey C."/>
            <person name="Feussner I."/>
            <person name="Gay G."/>
            <person name="Grimwood J."/>
            <person name="Hoegger P.J."/>
            <person name="Jain P."/>
            <person name="Kilaru S."/>
            <person name="Labbe J."/>
            <person name="Lin Y.C."/>
            <person name="Legue V."/>
            <person name="Le Tacon F."/>
            <person name="Marmeisse R."/>
            <person name="Melayah D."/>
            <person name="Montanini B."/>
            <person name="Muratet M."/>
            <person name="Nehls U."/>
            <person name="Niculita-Hirzel H."/>
            <person name="Oudot-Le Secq M.P."/>
            <person name="Peter M."/>
            <person name="Quesneville H."/>
            <person name="Rajashekar B."/>
            <person name="Reich M."/>
            <person name="Rouhier N."/>
            <person name="Schmutz J."/>
            <person name="Yin T."/>
            <person name="Chalot M."/>
            <person name="Henrissat B."/>
            <person name="Kuees U."/>
            <person name="Lucas S."/>
            <person name="Van de Peer Y."/>
            <person name="Podila G.K."/>
            <person name="Polle A."/>
            <person name="Pukkila P.J."/>
            <person name="Richardson P.M."/>
            <person name="Rouze P."/>
            <person name="Sanders I.R."/>
            <person name="Stajich J.E."/>
            <person name="Tunlid A."/>
            <person name="Tuskan G."/>
            <person name="Grigoriev I.V."/>
        </authorList>
    </citation>
    <scope>NUCLEOTIDE SEQUENCE [LARGE SCALE GENOMIC DNA]</scope>
    <source>
        <strain evidence="2">S238N-H82 / ATCC MYA-4686</strain>
    </source>
</reference>
<evidence type="ECO:0000313" key="1">
    <source>
        <dbReference type="EMBL" id="EDR02853.1"/>
    </source>
</evidence>
<dbReference type="OrthoDB" id="3037404at2759"/>
<name>B0DRE0_LACBS</name>
<dbReference type="KEGG" id="lbc:LACBIDRAFT_308002"/>
<dbReference type="GeneID" id="6082117"/>
<dbReference type="HOGENOM" id="CLU_1042294_0_0_1"/>
<accession>B0DRE0</accession>
<dbReference type="EMBL" id="DS547128">
    <property type="protein sequence ID" value="EDR02853.1"/>
    <property type="molecule type" value="Genomic_DNA"/>
</dbReference>
<protein>
    <submittedName>
        <fullName evidence="1">Predicted protein</fullName>
    </submittedName>
</protein>